<keyword evidence="3" id="KW-1185">Reference proteome</keyword>
<dbReference type="Gramene" id="ONIVA08G15140.1">
    <property type="protein sequence ID" value="ONIVA08G15140.1"/>
    <property type="gene ID" value="ONIVA08G15140"/>
</dbReference>
<reference evidence="2" key="1">
    <citation type="submission" date="2015-04" db="UniProtKB">
        <authorList>
            <consortium name="EnsemblPlants"/>
        </authorList>
    </citation>
    <scope>IDENTIFICATION</scope>
    <source>
        <strain evidence="2">SL10</strain>
    </source>
</reference>
<dbReference type="EnsemblPlants" id="ONIVA08G15140.1">
    <property type="protein sequence ID" value="ONIVA08G15140.1"/>
    <property type="gene ID" value="ONIVA08G15140"/>
</dbReference>
<evidence type="ECO:0000313" key="2">
    <source>
        <dbReference type="EnsemblPlants" id="ONIVA08G15140.1"/>
    </source>
</evidence>
<feature type="region of interest" description="Disordered" evidence="1">
    <location>
        <begin position="50"/>
        <end position="91"/>
    </location>
</feature>
<organism evidence="2">
    <name type="scientific">Oryza nivara</name>
    <name type="common">Indian wild rice</name>
    <name type="synonym">Oryza sativa f. spontanea</name>
    <dbReference type="NCBI Taxonomy" id="4536"/>
    <lineage>
        <taxon>Eukaryota</taxon>
        <taxon>Viridiplantae</taxon>
        <taxon>Streptophyta</taxon>
        <taxon>Embryophyta</taxon>
        <taxon>Tracheophyta</taxon>
        <taxon>Spermatophyta</taxon>
        <taxon>Magnoliopsida</taxon>
        <taxon>Liliopsida</taxon>
        <taxon>Poales</taxon>
        <taxon>Poaceae</taxon>
        <taxon>BOP clade</taxon>
        <taxon>Oryzoideae</taxon>
        <taxon>Oryzeae</taxon>
        <taxon>Oryzinae</taxon>
        <taxon>Oryza</taxon>
    </lineage>
</organism>
<accession>A0A0E0IBN4</accession>
<dbReference type="AlphaFoldDB" id="A0A0E0IBN4"/>
<proteinExistence type="predicted"/>
<feature type="compositionally biased region" description="Basic and acidic residues" evidence="1">
    <location>
        <begin position="77"/>
        <end position="91"/>
    </location>
</feature>
<protein>
    <submittedName>
        <fullName evidence="2">Uncharacterized protein</fullName>
    </submittedName>
</protein>
<sequence>MHIIRSATAIPSDLQPSDLCRLRAVRVGLHDMLQECCFLASNLSSSAAQAHRRPLVAGPPEQPPPATTTIVRHRSHLGKEKGKMEKEKGRR</sequence>
<dbReference type="HOGENOM" id="CLU_2430812_0_0_1"/>
<evidence type="ECO:0000256" key="1">
    <source>
        <dbReference type="SAM" id="MobiDB-lite"/>
    </source>
</evidence>
<reference evidence="2" key="2">
    <citation type="submission" date="2018-04" db="EMBL/GenBank/DDBJ databases">
        <title>OnivRS2 (Oryza nivara Reference Sequence Version 2).</title>
        <authorList>
            <person name="Zhang J."/>
            <person name="Kudrna D."/>
            <person name="Lee S."/>
            <person name="Talag J."/>
            <person name="Rajasekar S."/>
            <person name="Welchert J."/>
            <person name="Hsing Y.-I."/>
            <person name="Wing R.A."/>
        </authorList>
    </citation>
    <scope>NUCLEOTIDE SEQUENCE [LARGE SCALE GENOMIC DNA]</scope>
    <source>
        <strain evidence="2">SL10</strain>
    </source>
</reference>
<evidence type="ECO:0000313" key="3">
    <source>
        <dbReference type="Proteomes" id="UP000006591"/>
    </source>
</evidence>
<dbReference type="Proteomes" id="UP000006591">
    <property type="component" value="Chromosome 8"/>
</dbReference>
<name>A0A0E0IBN4_ORYNI</name>